<dbReference type="EMBL" id="QFOT01000026">
    <property type="protein sequence ID" value="PZP56403.1"/>
    <property type="molecule type" value="Genomic_DNA"/>
</dbReference>
<keyword evidence="6 9" id="KW-0464">Manganese</keyword>
<feature type="binding site" evidence="9">
    <location>
        <position position="216"/>
    </location>
    <ligand>
        <name>1-deoxy-D-xylulose 5-phosphate</name>
        <dbReference type="ChEBI" id="CHEBI:57792"/>
    </ligand>
</feature>
<dbReference type="UniPathway" id="UPA00056">
    <property type="reaction ID" value="UER00092"/>
</dbReference>
<feature type="binding site" evidence="9">
    <location>
        <position position="123"/>
    </location>
    <ligand>
        <name>NADPH</name>
        <dbReference type="ChEBI" id="CHEBI:57783"/>
    </ligand>
</feature>
<keyword evidence="5 9" id="KW-0560">Oxidoreductase</keyword>
<comment type="caution">
    <text evidence="13">The sequence shown here is derived from an EMBL/GenBank/DDBJ whole genome shotgun (WGS) entry which is preliminary data.</text>
</comment>
<feature type="binding site" evidence="9">
    <location>
        <position position="39"/>
    </location>
    <ligand>
        <name>NADPH</name>
        <dbReference type="ChEBI" id="CHEBI:57783"/>
    </ligand>
</feature>
<feature type="binding site" evidence="9">
    <location>
        <position position="14"/>
    </location>
    <ligand>
        <name>NADPH</name>
        <dbReference type="ChEBI" id="CHEBI:57783"/>
    </ligand>
</feature>
<dbReference type="Pfam" id="PF02670">
    <property type="entry name" value="DXP_reductoisom"/>
    <property type="match status" value="1"/>
</dbReference>
<sequence>MSCKTITVLGSTGSIGKSTLDLLKFHSDKFEVVALTANKNADLLIEQALQFNPKLVAIGDESLFQQVKSALSAHGVKVIAGEEGILEAASMPVDISIAAIVGMGGLRPLMASLGNAKTIAIANKEPLVSAGNLFLEAARQQQTKILPLDSEHNAIYQVFENKNRQEISNLILTASGGPFREWTAEQISNATPEQAVAHPNWSMGAKISVDSASMMNKGLEIIEAYHLFRMPSDKIKVIIHPQSIIHSMVEYTDGSVLAQLGAPDMRTPIAYALAWPERMETSGSKLDLAKLKTLEFETPDLIRFPCLQLAYEALESGAAACIALNASNEILVEAFLERKISFSSIPKIISSILPTSHTGGFETITDILSYDSEVRKQTRAFL</sequence>
<dbReference type="SUPFAM" id="SSF69055">
    <property type="entry name" value="1-deoxy-D-xylulose-5-phosphate reductoisomerase, C-terminal domain"/>
    <property type="match status" value="1"/>
</dbReference>
<dbReference type="InterPro" id="IPR013644">
    <property type="entry name" value="DXP_reductoisomerase_C"/>
</dbReference>
<dbReference type="FunFam" id="3.40.50.720:FF:000045">
    <property type="entry name" value="1-deoxy-D-xylulose 5-phosphate reductoisomerase"/>
    <property type="match status" value="1"/>
</dbReference>
<dbReference type="Proteomes" id="UP000249739">
    <property type="component" value="Unassembled WGS sequence"/>
</dbReference>
<evidence type="ECO:0000256" key="9">
    <source>
        <dbReference type="HAMAP-Rule" id="MF_00183"/>
    </source>
</evidence>
<dbReference type="GO" id="GO:0016853">
    <property type="term" value="F:isomerase activity"/>
    <property type="evidence" value="ECO:0007669"/>
    <property type="project" value="UniProtKB-KW"/>
</dbReference>
<dbReference type="InterPro" id="IPR036291">
    <property type="entry name" value="NAD(P)-bd_dom_sf"/>
</dbReference>
<evidence type="ECO:0000256" key="5">
    <source>
        <dbReference type="ARBA" id="ARBA00023002"/>
    </source>
</evidence>
<feature type="binding site" evidence="9">
    <location>
        <position position="13"/>
    </location>
    <ligand>
        <name>NADPH</name>
        <dbReference type="ChEBI" id="CHEBI:57783"/>
    </ligand>
</feature>
<evidence type="ECO:0000259" key="11">
    <source>
        <dbReference type="Pfam" id="PF08436"/>
    </source>
</evidence>
<feature type="binding site" evidence="9">
    <location>
        <position position="217"/>
    </location>
    <ligand>
        <name>1-deoxy-D-xylulose 5-phosphate</name>
        <dbReference type="ChEBI" id="CHEBI:57792"/>
    </ligand>
</feature>
<dbReference type="EC" id="1.1.1.267" evidence="9"/>
<feature type="binding site" evidence="9">
    <location>
        <position position="151"/>
    </location>
    <ligand>
        <name>1-deoxy-D-xylulose 5-phosphate</name>
        <dbReference type="ChEBI" id="CHEBI:57792"/>
    </ligand>
</feature>
<evidence type="ECO:0000256" key="3">
    <source>
        <dbReference type="ARBA" id="ARBA00022723"/>
    </source>
</evidence>
<name>A0A2W5FMZ8_9BACT</name>
<feature type="binding site" evidence="9">
    <location>
        <position position="125"/>
    </location>
    <ligand>
        <name>NADPH</name>
        <dbReference type="ChEBI" id="CHEBI:57783"/>
    </ligand>
</feature>
<dbReference type="Gene3D" id="3.40.50.720">
    <property type="entry name" value="NAD(P)-binding Rossmann-like Domain"/>
    <property type="match status" value="1"/>
</dbReference>
<dbReference type="GO" id="GO:0030604">
    <property type="term" value="F:1-deoxy-D-xylulose-5-phosphate reductoisomerase activity"/>
    <property type="evidence" value="ECO:0007669"/>
    <property type="project" value="UniProtKB-UniRule"/>
</dbReference>
<dbReference type="InterPro" id="IPR036169">
    <property type="entry name" value="DXPR_C_sf"/>
</dbReference>
<dbReference type="HAMAP" id="MF_00183">
    <property type="entry name" value="DXP_reductoisom"/>
    <property type="match status" value="1"/>
</dbReference>
<dbReference type="Pfam" id="PF08436">
    <property type="entry name" value="DXP_redisom_C"/>
    <property type="match status" value="1"/>
</dbReference>
<evidence type="ECO:0000256" key="7">
    <source>
        <dbReference type="ARBA" id="ARBA00023229"/>
    </source>
</evidence>
<evidence type="ECO:0000259" key="10">
    <source>
        <dbReference type="Pfam" id="PF02670"/>
    </source>
</evidence>
<dbReference type="PANTHER" id="PTHR30525">
    <property type="entry name" value="1-DEOXY-D-XYLULOSE 5-PHOSPHATE REDUCTOISOMERASE"/>
    <property type="match status" value="1"/>
</dbReference>
<keyword evidence="3 9" id="KW-0479">Metal-binding</keyword>
<comment type="similarity">
    <text evidence="2 9">Belongs to the DXR family.</text>
</comment>
<dbReference type="InterPro" id="IPR003821">
    <property type="entry name" value="DXP_reductoisomerase"/>
</dbReference>
<dbReference type="PANTHER" id="PTHR30525:SF0">
    <property type="entry name" value="1-DEOXY-D-XYLULOSE 5-PHOSPHATE REDUCTOISOMERASE, CHLOROPLASTIC"/>
    <property type="match status" value="1"/>
</dbReference>
<dbReference type="PIRSF" id="PIRSF006205">
    <property type="entry name" value="Dxp_reductismrs"/>
    <property type="match status" value="1"/>
</dbReference>
<dbReference type="InterPro" id="IPR013512">
    <property type="entry name" value="DXP_reductoisomerase_N"/>
</dbReference>
<evidence type="ECO:0000259" key="12">
    <source>
        <dbReference type="Pfam" id="PF13288"/>
    </source>
</evidence>
<comment type="pathway">
    <text evidence="1 9">Isoprenoid biosynthesis; isopentenyl diphosphate biosynthesis via DXP pathway; isopentenyl diphosphate from 1-deoxy-D-xylulose 5-phosphate: step 1/6.</text>
</comment>
<feature type="binding site" evidence="9">
    <location>
        <position position="198"/>
    </location>
    <ligand>
        <name>1-deoxy-D-xylulose 5-phosphate</name>
        <dbReference type="ChEBI" id="CHEBI:57792"/>
    </ligand>
</feature>
<accession>A0A2W5FMZ8</accession>
<gene>
    <name evidence="9" type="primary">dxr</name>
    <name evidence="13" type="ORF">DI586_03740</name>
</gene>
<evidence type="ECO:0000256" key="6">
    <source>
        <dbReference type="ARBA" id="ARBA00023211"/>
    </source>
</evidence>
<proteinExistence type="inferred from homology"/>
<dbReference type="GO" id="GO:0030145">
    <property type="term" value="F:manganese ion binding"/>
    <property type="evidence" value="ECO:0007669"/>
    <property type="project" value="TreeGrafter"/>
</dbReference>
<feature type="domain" description="1-deoxy-D-xylulose 5-phosphate reductoisomerase N-terminal" evidence="10">
    <location>
        <begin position="6"/>
        <end position="131"/>
    </location>
</feature>
<keyword evidence="9" id="KW-0460">Magnesium</keyword>
<comment type="cofactor">
    <cofactor evidence="9">
        <name>Mg(2+)</name>
        <dbReference type="ChEBI" id="CHEBI:18420"/>
    </cofactor>
    <cofactor evidence="9">
        <name>Mn(2+)</name>
        <dbReference type="ChEBI" id="CHEBI:29035"/>
    </cofactor>
</comment>
<dbReference type="SUPFAM" id="SSF55347">
    <property type="entry name" value="Glyceraldehyde-3-phosphate dehydrogenase-like, C-terminal domain"/>
    <property type="match status" value="1"/>
</dbReference>
<keyword evidence="13" id="KW-0413">Isomerase</keyword>
<dbReference type="NCBIfam" id="NF009114">
    <property type="entry name" value="PRK12464.1"/>
    <property type="match status" value="1"/>
</dbReference>
<feature type="binding site" evidence="9">
    <location>
        <position position="175"/>
    </location>
    <ligand>
        <name>1-deoxy-D-xylulose 5-phosphate</name>
        <dbReference type="ChEBI" id="CHEBI:57792"/>
    </ligand>
</feature>
<feature type="domain" description="1-deoxy-D-xylulose 5-phosphate reductoisomerase C-terminal" evidence="11">
    <location>
        <begin position="145"/>
        <end position="228"/>
    </location>
</feature>
<feature type="binding site" evidence="9">
    <location>
        <position position="211"/>
    </location>
    <ligand>
        <name>1-deoxy-D-xylulose 5-phosphate</name>
        <dbReference type="ChEBI" id="CHEBI:57792"/>
    </ligand>
</feature>
<protein>
    <recommendedName>
        <fullName evidence="9">1-deoxy-D-xylulose 5-phosphate reductoisomerase</fullName>
        <shortName evidence="9">DXP reductoisomerase</shortName>
        <ecNumber evidence="9">1.1.1.267</ecNumber>
    </recommendedName>
    <alternativeName>
        <fullName evidence="9">1-deoxyxylulose-5-phosphate reductoisomerase</fullName>
    </alternativeName>
    <alternativeName>
        <fullName evidence="9">2-C-methyl-D-erythritol 4-phosphate synthase</fullName>
    </alternativeName>
</protein>
<comment type="caution">
    <text evidence="9">Lacks conserved residue(s) required for the propagation of feature annotation.</text>
</comment>
<dbReference type="GO" id="GO:0070402">
    <property type="term" value="F:NADPH binding"/>
    <property type="evidence" value="ECO:0007669"/>
    <property type="project" value="InterPro"/>
</dbReference>
<dbReference type="GO" id="GO:0051484">
    <property type="term" value="P:isopentenyl diphosphate biosynthetic process, methylerythritol 4-phosphate pathway involved in terpenoid biosynthetic process"/>
    <property type="evidence" value="ECO:0007669"/>
    <property type="project" value="TreeGrafter"/>
</dbReference>
<feature type="binding site" evidence="9">
    <location>
        <position position="149"/>
    </location>
    <ligand>
        <name>Mn(2+)</name>
        <dbReference type="ChEBI" id="CHEBI:29035"/>
    </ligand>
</feature>
<evidence type="ECO:0000256" key="2">
    <source>
        <dbReference type="ARBA" id="ARBA00006825"/>
    </source>
</evidence>
<feature type="binding site" evidence="9">
    <location>
        <position position="151"/>
    </location>
    <ligand>
        <name>Mn(2+)</name>
        <dbReference type="ChEBI" id="CHEBI:29035"/>
    </ligand>
</feature>
<feature type="binding site" evidence="9">
    <location>
        <position position="40"/>
    </location>
    <ligand>
        <name>NADPH</name>
        <dbReference type="ChEBI" id="CHEBI:57783"/>
    </ligand>
</feature>
<keyword evidence="7 9" id="KW-0414">Isoprene biosynthesis</keyword>
<evidence type="ECO:0000256" key="8">
    <source>
        <dbReference type="ARBA" id="ARBA00048543"/>
    </source>
</evidence>
<feature type="binding site" evidence="9">
    <location>
        <position position="15"/>
    </location>
    <ligand>
        <name>NADPH</name>
        <dbReference type="ChEBI" id="CHEBI:57783"/>
    </ligand>
</feature>
<comment type="function">
    <text evidence="9">Catalyzes the NADPH-dependent rearrangement and reduction of 1-deoxy-D-xylulose-5-phosphate (DXP) to 2-C-methyl-D-erythritol 4-phosphate (MEP).</text>
</comment>
<evidence type="ECO:0000256" key="4">
    <source>
        <dbReference type="ARBA" id="ARBA00022857"/>
    </source>
</evidence>
<dbReference type="Pfam" id="PF13288">
    <property type="entry name" value="DXPR_C"/>
    <property type="match status" value="1"/>
</dbReference>
<dbReference type="AlphaFoldDB" id="A0A2W5FMZ8"/>
<feature type="binding site" evidence="9">
    <location>
        <position position="204"/>
    </location>
    <ligand>
        <name>NADPH</name>
        <dbReference type="ChEBI" id="CHEBI:57783"/>
    </ligand>
</feature>
<evidence type="ECO:0000313" key="13">
    <source>
        <dbReference type="EMBL" id="PZP56403.1"/>
    </source>
</evidence>
<dbReference type="InterPro" id="IPR026877">
    <property type="entry name" value="DXPR_C"/>
</dbReference>
<reference evidence="13 14" key="1">
    <citation type="submission" date="2017-08" db="EMBL/GenBank/DDBJ databases">
        <title>Infants hospitalized years apart are colonized by the same room-sourced microbial strains.</title>
        <authorList>
            <person name="Brooks B."/>
            <person name="Olm M.R."/>
            <person name="Firek B.A."/>
            <person name="Baker R."/>
            <person name="Thomas B.C."/>
            <person name="Morowitz M.J."/>
            <person name="Banfield J.F."/>
        </authorList>
    </citation>
    <scope>NUCLEOTIDE SEQUENCE [LARGE SCALE GENOMIC DNA]</scope>
    <source>
        <strain evidence="13">S2_006_000_R2_64</strain>
    </source>
</reference>
<dbReference type="SUPFAM" id="SSF51735">
    <property type="entry name" value="NAD(P)-binding Rossmann-fold domains"/>
    <property type="match status" value="1"/>
</dbReference>
<keyword evidence="4 9" id="KW-0521">NADP</keyword>
<feature type="binding site" evidence="9">
    <location>
        <position position="220"/>
    </location>
    <ligand>
        <name>Mn(2+)</name>
        <dbReference type="ChEBI" id="CHEBI:29035"/>
    </ligand>
</feature>
<comment type="catalytic activity">
    <reaction evidence="8">
        <text>2-C-methyl-D-erythritol 4-phosphate + NADP(+) = 1-deoxy-D-xylulose 5-phosphate + NADPH + H(+)</text>
        <dbReference type="Rhea" id="RHEA:13717"/>
        <dbReference type="ChEBI" id="CHEBI:15378"/>
        <dbReference type="ChEBI" id="CHEBI:57783"/>
        <dbReference type="ChEBI" id="CHEBI:57792"/>
        <dbReference type="ChEBI" id="CHEBI:58262"/>
        <dbReference type="ChEBI" id="CHEBI:58349"/>
        <dbReference type="EC" id="1.1.1.267"/>
    </reaction>
    <physiologicalReaction direction="right-to-left" evidence="8">
        <dbReference type="Rhea" id="RHEA:13719"/>
    </physiologicalReaction>
</comment>
<feature type="binding site" evidence="9">
    <location>
        <position position="220"/>
    </location>
    <ligand>
        <name>1-deoxy-D-xylulose 5-phosphate</name>
        <dbReference type="ChEBI" id="CHEBI:57792"/>
    </ligand>
</feature>
<dbReference type="Gene3D" id="1.10.1740.10">
    <property type="match status" value="1"/>
</dbReference>
<organism evidence="13 14">
    <name type="scientific">Micavibrio aeruginosavorus</name>
    <dbReference type="NCBI Taxonomy" id="349221"/>
    <lineage>
        <taxon>Bacteria</taxon>
        <taxon>Pseudomonadati</taxon>
        <taxon>Bdellovibrionota</taxon>
        <taxon>Bdellovibrionia</taxon>
        <taxon>Bdellovibrionales</taxon>
        <taxon>Pseudobdellovibrionaceae</taxon>
        <taxon>Micavibrio</taxon>
    </lineage>
</organism>
<dbReference type="NCBIfam" id="TIGR00243">
    <property type="entry name" value="Dxr"/>
    <property type="match status" value="1"/>
</dbReference>
<feature type="binding site" evidence="9">
    <location>
        <position position="12"/>
    </location>
    <ligand>
        <name>NADPH</name>
        <dbReference type="ChEBI" id="CHEBI:57783"/>
    </ligand>
</feature>
<feature type="binding site" evidence="9">
    <location>
        <position position="150"/>
    </location>
    <ligand>
        <name>1-deoxy-D-xylulose 5-phosphate</name>
        <dbReference type="ChEBI" id="CHEBI:57792"/>
    </ligand>
</feature>
<evidence type="ECO:0000313" key="14">
    <source>
        <dbReference type="Proteomes" id="UP000249739"/>
    </source>
</evidence>
<feature type="domain" description="DXP reductoisomerase C-terminal" evidence="12">
    <location>
        <begin position="260"/>
        <end position="376"/>
    </location>
</feature>
<evidence type="ECO:0000256" key="1">
    <source>
        <dbReference type="ARBA" id="ARBA00005094"/>
    </source>
</evidence>
<feature type="binding site" evidence="9">
    <location>
        <position position="124"/>
    </location>
    <ligand>
        <name>1-deoxy-D-xylulose 5-phosphate</name>
        <dbReference type="ChEBI" id="CHEBI:57792"/>
    </ligand>
</feature>